<feature type="transmembrane region" description="Helical" evidence="8">
    <location>
        <begin position="236"/>
        <end position="260"/>
    </location>
</feature>
<feature type="compositionally biased region" description="Gly residues" evidence="7">
    <location>
        <begin position="397"/>
        <end position="407"/>
    </location>
</feature>
<organism evidence="11 12">
    <name type="scientific">Actinotignum timonense</name>
    <dbReference type="NCBI Taxonomy" id="1870995"/>
    <lineage>
        <taxon>Bacteria</taxon>
        <taxon>Bacillati</taxon>
        <taxon>Actinomycetota</taxon>
        <taxon>Actinomycetes</taxon>
        <taxon>Actinomycetales</taxon>
        <taxon>Actinomycetaceae</taxon>
        <taxon>Actinotignum</taxon>
    </lineage>
</organism>
<evidence type="ECO:0000256" key="4">
    <source>
        <dbReference type="ARBA" id="ARBA00022840"/>
    </source>
</evidence>
<dbReference type="InterPro" id="IPR011527">
    <property type="entry name" value="ABC1_TM_dom"/>
</dbReference>
<keyword evidence="2 8" id="KW-0812">Transmembrane</keyword>
<dbReference type="RefSeq" id="WP_087070657.1">
    <property type="nucleotide sequence ID" value="NZ_CAUPFC010000007.1"/>
</dbReference>
<dbReference type="Pfam" id="PF00664">
    <property type="entry name" value="ABC_membrane"/>
    <property type="match status" value="1"/>
</dbReference>
<reference evidence="11" key="1">
    <citation type="submission" date="2023-10" db="EMBL/GenBank/DDBJ databases">
        <title>Whole Genome based description of the genera Actinobaculum and Actinotignum reveals a complex phylogenetic relationship within the species included in the genus Actinotignum.</title>
        <authorList>
            <person name="Jensen C.S."/>
            <person name="Dargis R."/>
            <person name="Kemp M."/>
            <person name="Christensen J.J."/>
        </authorList>
    </citation>
    <scope>NUCLEOTIDE SEQUENCE</scope>
    <source>
        <strain evidence="11">SLA_B245</strain>
    </source>
</reference>
<gene>
    <name evidence="11" type="ORF">R6G74_03145</name>
</gene>
<dbReference type="PROSITE" id="PS00211">
    <property type="entry name" value="ABC_TRANSPORTER_1"/>
    <property type="match status" value="1"/>
</dbReference>
<dbReference type="EMBL" id="JAWNFV010000005">
    <property type="protein sequence ID" value="MDY5140315.1"/>
    <property type="molecule type" value="Genomic_DNA"/>
</dbReference>
<feature type="transmembrane region" description="Helical" evidence="8">
    <location>
        <begin position="158"/>
        <end position="181"/>
    </location>
</feature>
<feature type="domain" description="ABC transmembrane type-1" evidence="10">
    <location>
        <begin position="19"/>
        <end position="301"/>
    </location>
</feature>
<dbReference type="SUPFAM" id="SSF52540">
    <property type="entry name" value="P-loop containing nucleoside triphosphate hydrolases"/>
    <property type="match status" value="2"/>
</dbReference>
<keyword evidence="6 8" id="KW-0472">Membrane</keyword>
<dbReference type="Proteomes" id="UP001288320">
    <property type="component" value="Unassembled WGS sequence"/>
</dbReference>
<feature type="transmembrane region" description="Helical" evidence="8">
    <location>
        <begin position="55"/>
        <end position="83"/>
    </location>
</feature>
<dbReference type="PROSITE" id="PS50893">
    <property type="entry name" value="ABC_TRANSPORTER_2"/>
    <property type="match status" value="1"/>
</dbReference>
<dbReference type="InterPro" id="IPR039421">
    <property type="entry name" value="Type_1_exporter"/>
</dbReference>
<name>A0AAW9HJ32_9ACTO</name>
<dbReference type="Gene3D" id="3.40.50.300">
    <property type="entry name" value="P-loop containing nucleotide triphosphate hydrolases"/>
    <property type="match status" value="1"/>
</dbReference>
<dbReference type="InterPro" id="IPR003439">
    <property type="entry name" value="ABC_transporter-like_ATP-bd"/>
</dbReference>
<dbReference type="GO" id="GO:0005524">
    <property type="term" value="F:ATP binding"/>
    <property type="evidence" value="ECO:0007669"/>
    <property type="project" value="UniProtKB-KW"/>
</dbReference>
<dbReference type="InterPro" id="IPR003593">
    <property type="entry name" value="AAA+_ATPase"/>
</dbReference>
<dbReference type="SUPFAM" id="SSF90123">
    <property type="entry name" value="ABC transporter transmembrane region"/>
    <property type="match status" value="1"/>
</dbReference>
<feature type="transmembrane region" description="Helical" evidence="8">
    <location>
        <begin position="272"/>
        <end position="299"/>
    </location>
</feature>
<evidence type="ECO:0000256" key="2">
    <source>
        <dbReference type="ARBA" id="ARBA00022692"/>
    </source>
</evidence>
<evidence type="ECO:0000259" key="9">
    <source>
        <dbReference type="PROSITE" id="PS50893"/>
    </source>
</evidence>
<feature type="domain" description="ABC transporter" evidence="9">
    <location>
        <begin position="335"/>
        <end position="610"/>
    </location>
</feature>
<evidence type="ECO:0000256" key="3">
    <source>
        <dbReference type="ARBA" id="ARBA00022741"/>
    </source>
</evidence>
<dbReference type="CDD" id="cd18548">
    <property type="entry name" value="ABC_6TM_Tm287_like"/>
    <property type="match status" value="1"/>
</dbReference>
<dbReference type="InterPro" id="IPR027417">
    <property type="entry name" value="P-loop_NTPase"/>
</dbReference>
<comment type="subcellular location">
    <subcellularLocation>
        <location evidence="1">Cell membrane</location>
        <topology evidence="1">Multi-pass membrane protein</topology>
    </subcellularLocation>
</comment>
<dbReference type="PANTHER" id="PTHR24221:SF276">
    <property type="entry name" value="ABC TRANSPORTER, ATP-BINDING_PERMEASE PROTEIN"/>
    <property type="match status" value="1"/>
</dbReference>
<evidence type="ECO:0000256" key="8">
    <source>
        <dbReference type="SAM" id="Phobius"/>
    </source>
</evidence>
<feature type="transmembrane region" description="Helical" evidence="8">
    <location>
        <begin position="128"/>
        <end position="152"/>
    </location>
</feature>
<keyword evidence="4 11" id="KW-0067">ATP-binding</keyword>
<proteinExistence type="predicted"/>
<dbReference type="Pfam" id="PF00005">
    <property type="entry name" value="ABC_tran"/>
    <property type="match status" value="1"/>
</dbReference>
<evidence type="ECO:0000259" key="10">
    <source>
        <dbReference type="PROSITE" id="PS50929"/>
    </source>
</evidence>
<evidence type="ECO:0000256" key="6">
    <source>
        <dbReference type="ARBA" id="ARBA00023136"/>
    </source>
</evidence>
<evidence type="ECO:0000313" key="11">
    <source>
        <dbReference type="EMBL" id="MDY5140315.1"/>
    </source>
</evidence>
<dbReference type="Gene3D" id="1.20.1560.10">
    <property type="entry name" value="ABC transporter type 1, transmembrane domain"/>
    <property type="match status" value="1"/>
</dbReference>
<evidence type="ECO:0000256" key="5">
    <source>
        <dbReference type="ARBA" id="ARBA00022989"/>
    </source>
</evidence>
<dbReference type="GO" id="GO:0140359">
    <property type="term" value="F:ABC-type transporter activity"/>
    <property type="evidence" value="ECO:0007669"/>
    <property type="project" value="InterPro"/>
</dbReference>
<dbReference type="SMART" id="SM00382">
    <property type="entry name" value="AAA"/>
    <property type="match status" value="1"/>
</dbReference>
<sequence length="653" mass="69475">MTVYRLAWRHLRDRKFQLLAIAVLQIAQVLLGLTLPALGANVIDYGILERNSSYIWSRGLLMGLFTLAQVLCAIGAIYYGALVSTHLGRELRRETFAHVQRFSPADQQRFGASTLVTRTTNDVNQIQMVTLMSLTIMVTAPIMGVGGVLMAIGQDVVLSLTLLVIIPVLTAIILVCTAMLATRYETLQRRVDAINDALRSQLSGVRVIRAFRREEAMAGEFEVHNRNFRSIMLQIGTIWSALLPAMSAVIGLASALIVWIGGHRIAGGSMPVGALAAFITYLMMILGAVMMLGMIIMVVPRGNVSAERVIEVNTTVPSITDAPDAREMPPGPVTFRLRDISLTYADADEPALRGISLCFRPGTTTAIIGASGSGKSSLVKILPRLVDVSTGRFTVEGGAGAGAGGEAGETESGSAATRGAGTREAGAGEVDVRDIRLADFRRRVALVPQRAFLFSGTVASNVAGSTRDIDQERVIDALRCAQAWDFVEAGGGLEMPVETGGTNLSGGQRQRLTIARALYRALPDSSGQSGADLVVFDDSFSALDYATDAQLRANLKERIRDAAVVIIAQRISTTRSADCVVVLDCGEVVGCGTHAELMETNDMYRSIVRSQERGPEGSAEANGAERGTGASGTEPSDTEPSGTAAATSEEARA</sequence>
<feature type="region of interest" description="Disordered" evidence="7">
    <location>
        <begin position="609"/>
        <end position="653"/>
    </location>
</feature>
<accession>A0AAW9HJ32</accession>
<feature type="compositionally biased region" description="Polar residues" evidence="7">
    <location>
        <begin position="631"/>
        <end position="646"/>
    </location>
</feature>
<evidence type="ECO:0000313" key="12">
    <source>
        <dbReference type="Proteomes" id="UP001288320"/>
    </source>
</evidence>
<evidence type="ECO:0000256" key="1">
    <source>
        <dbReference type="ARBA" id="ARBA00004651"/>
    </source>
</evidence>
<feature type="region of interest" description="Disordered" evidence="7">
    <location>
        <begin position="397"/>
        <end position="423"/>
    </location>
</feature>
<keyword evidence="3" id="KW-0547">Nucleotide-binding</keyword>
<keyword evidence="5 8" id="KW-1133">Transmembrane helix</keyword>
<dbReference type="InterPro" id="IPR036640">
    <property type="entry name" value="ABC1_TM_sf"/>
</dbReference>
<feature type="compositionally biased region" description="Low complexity" evidence="7">
    <location>
        <begin position="410"/>
        <end position="423"/>
    </location>
</feature>
<dbReference type="GO" id="GO:0005886">
    <property type="term" value="C:plasma membrane"/>
    <property type="evidence" value="ECO:0007669"/>
    <property type="project" value="UniProtKB-SubCell"/>
</dbReference>
<protein>
    <submittedName>
        <fullName evidence="11">ABC transporter ATP-binding protein</fullName>
    </submittedName>
</protein>
<dbReference type="InterPro" id="IPR017871">
    <property type="entry name" value="ABC_transporter-like_CS"/>
</dbReference>
<comment type="caution">
    <text evidence="11">The sequence shown here is derived from an EMBL/GenBank/DDBJ whole genome shotgun (WGS) entry which is preliminary data.</text>
</comment>
<dbReference type="GO" id="GO:0016887">
    <property type="term" value="F:ATP hydrolysis activity"/>
    <property type="evidence" value="ECO:0007669"/>
    <property type="project" value="InterPro"/>
</dbReference>
<dbReference type="AlphaFoldDB" id="A0AAW9HJ32"/>
<evidence type="ECO:0000256" key="7">
    <source>
        <dbReference type="SAM" id="MobiDB-lite"/>
    </source>
</evidence>
<dbReference type="PROSITE" id="PS50929">
    <property type="entry name" value="ABC_TM1F"/>
    <property type="match status" value="1"/>
</dbReference>
<dbReference type="PANTHER" id="PTHR24221">
    <property type="entry name" value="ATP-BINDING CASSETTE SUB-FAMILY B"/>
    <property type="match status" value="1"/>
</dbReference>